<organism evidence="7 8">
    <name type="scientific">Littorina saxatilis</name>
    <dbReference type="NCBI Taxonomy" id="31220"/>
    <lineage>
        <taxon>Eukaryota</taxon>
        <taxon>Metazoa</taxon>
        <taxon>Spiralia</taxon>
        <taxon>Lophotrochozoa</taxon>
        <taxon>Mollusca</taxon>
        <taxon>Gastropoda</taxon>
        <taxon>Caenogastropoda</taxon>
        <taxon>Littorinimorpha</taxon>
        <taxon>Littorinoidea</taxon>
        <taxon>Littorinidae</taxon>
        <taxon>Littorina</taxon>
    </lineage>
</organism>
<dbReference type="InterPro" id="IPR011989">
    <property type="entry name" value="ARM-like"/>
</dbReference>
<dbReference type="GO" id="GO:0007023">
    <property type="term" value="P:post-chaperonin tubulin folding pathway"/>
    <property type="evidence" value="ECO:0007669"/>
    <property type="project" value="InterPro"/>
</dbReference>
<protein>
    <recommendedName>
        <fullName evidence="2">Tubulin-specific chaperone D</fullName>
    </recommendedName>
</protein>
<comment type="caution">
    <text evidence="7">The sequence shown here is derived from an EMBL/GenBank/DDBJ whole genome shotgun (WGS) entry which is preliminary data.</text>
</comment>
<comment type="similarity">
    <text evidence="1">Belongs to the TBCD family.</text>
</comment>
<feature type="domain" description="Tubulin-folding cofactor D C-terminal" evidence="5">
    <location>
        <begin position="901"/>
        <end position="1086"/>
    </location>
</feature>
<evidence type="ECO:0000313" key="7">
    <source>
        <dbReference type="EMBL" id="KAK7112957.1"/>
    </source>
</evidence>
<gene>
    <name evidence="7" type="ORF">V1264_012329</name>
</gene>
<dbReference type="InterPro" id="IPR033162">
    <property type="entry name" value="TBCD"/>
</dbReference>
<feature type="region of interest" description="Disordered" evidence="4">
    <location>
        <begin position="330"/>
        <end position="359"/>
    </location>
</feature>
<keyword evidence="8" id="KW-1185">Reference proteome</keyword>
<keyword evidence="3" id="KW-0143">Chaperone</keyword>
<dbReference type="PANTHER" id="PTHR12658">
    <property type="entry name" value="BETA-TUBULIN COFACTOR D"/>
    <property type="match status" value="1"/>
</dbReference>
<dbReference type="InterPro" id="IPR016024">
    <property type="entry name" value="ARM-type_fold"/>
</dbReference>
<feature type="domain" description="Tubulin-folding cofactor D ARM repeats" evidence="6">
    <location>
        <begin position="293"/>
        <end position="533"/>
    </location>
</feature>
<dbReference type="GO" id="GO:0016328">
    <property type="term" value="C:lateral plasma membrane"/>
    <property type="evidence" value="ECO:0007669"/>
    <property type="project" value="TreeGrafter"/>
</dbReference>
<evidence type="ECO:0000256" key="4">
    <source>
        <dbReference type="SAM" id="MobiDB-lite"/>
    </source>
</evidence>
<evidence type="ECO:0000256" key="3">
    <source>
        <dbReference type="ARBA" id="ARBA00023186"/>
    </source>
</evidence>
<dbReference type="GO" id="GO:0007021">
    <property type="term" value="P:tubulin complex assembly"/>
    <property type="evidence" value="ECO:0007669"/>
    <property type="project" value="InterPro"/>
</dbReference>
<evidence type="ECO:0000259" key="5">
    <source>
        <dbReference type="Pfam" id="PF12612"/>
    </source>
</evidence>
<evidence type="ECO:0000313" key="8">
    <source>
        <dbReference type="Proteomes" id="UP001374579"/>
    </source>
</evidence>
<dbReference type="Pfam" id="PF23579">
    <property type="entry name" value="ARM_TBCD"/>
    <property type="match status" value="1"/>
</dbReference>
<dbReference type="Pfam" id="PF25767">
    <property type="entry name" value="ARM_TBCD_2nd"/>
    <property type="match status" value="1"/>
</dbReference>
<dbReference type="SUPFAM" id="SSF48371">
    <property type="entry name" value="ARM repeat"/>
    <property type="match status" value="2"/>
</dbReference>
<evidence type="ECO:0000256" key="1">
    <source>
        <dbReference type="ARBA" id="ARBA00006853"/>
    </source>
</evidence>
<dbReference type="GO" id="GO:0034333">
    <property type="term" value="P:adherens junction assembly"/>
    <property type="evidence" value="ECO:0007669"/>
    <property type="project" value="TreeGrafter"/>
</dbReference>
<dbReference type="Gene3D" id="1.25.10.10">
    <property type="entry name" value="Leucine-rich Repeat Variant"/>
    <property type="match status" value="2"/>
</dbReference>
<dbReference type="PANTHER" id="PTHR12658:SF0">
    <property type="entry name" value="TUBULIN-SPECIFIC CHAPERONE D"/>
    <property type="match status" value="1"/>
</dbReference>
<evidence type="ECO:0000259" key="6">
    <source>
        <dbReference type="Pfam" id="PF25767"/>
    </source>
</evidence>
<dbReference type="InterPro" id="IPR058033">
    <property type="entry name" value="ARM_TBCD_2nd"/>
</dbReference>
<feature type="compositionally biased region" description="Basic and acidic residues" evidence="4">
    <location>
        <begin position="1"/>
        <end position="12"/>
    </location>
</feature>
<dbReference type="Pfam" id="PF12612">
    <property type="entry name" value="TFCD_C"/>
    <property type="match status" value="1"/>
</dbReference>
<dbReference type="GO" id="GO:0070830">
    <property type="term" value="P:bicellular tight junction assembly"/>
    <property type="evidence" value="ECO:0007669"/>
    <property type="project" value="TreeGrafter"/>
</dbReference>
<sequence length="1198" mass="133499">MAAVSETKRPGDPQEPIDWEEEEKQATHDHFKEIDEVRALIDSLKNVWNDLRASEMACERFTSIVDDYQEQPHLIDPYLEEIVLKLLAIARDPASPVGLSREVLKYLYLVTKMRGFKVVVRLLPHEVADMEPVLAMIDQQDPVDVEAWQTRYMLLLWLSMVCMIPFDLHRLDSNQPTGDGLRKRPVMERILSIAQLYLTVNDKCRDAASYLLSRFLTRPDVKKEFLPQVIDWNLKAICTSEVETMSGLSSIVGSLSTIALLFKHGKREELLPYAPTVLSAVSKCDFMERNNSLLRKTTTKVIQRLGLIFLKARVAAWRYKRGSRSLAENLKTGNVGNATTSSASGPSAQEEEEEEEFEVPEETEEVIGQLLGCLKDKDTVVRWSAAKGVGRVTGRLPKELANEVVGSVLELFSYQETDGAWHGGCLTLAELGRRGLLLPERLKDVVPVVLKALLYDERRGSYSVGSHVRDAACYVCWAFARAYEPKEIVPFVNKIANALVIASIFDREVNVRRAAAAAFQENVGRQGTFPCGIDILTTVDYFTVGTRSHCYLDLSLFIAQYEEYTLSLIDHLVNIKVSHWDNAVRVLTAKALHKLTTKAPEHMAREALPTLLPMTAGIDLFQRHGAIIVIAEVTHALFLHYQKQNKGLESVLSSDVITGLEGIAGKLQTAKLFRGHGGEFMRKAVCLLIEKLSLSKLQFHGKPVIDLWQELVDECLSHLEPEIQAAAAATIPAFFSEYYSQKDGSAQPDKQENIISRYLSQLTSTQEVARMGFSLGLGALPRFMLRGRFHDVLSGLVKSLHIKDKAAGKMAEARRDAVKAISSICQTVGVQSNGDPHHIVCKKNISDIFDALLGALKDYTMDSRGDVGSWVREASMTALAELIEMVVKADPSLLDADTVKEVMCGLIQQGCEKIDRTRFVAGEVFIKLLYLKPEVPAIPHKDKLMEVFPQDGGRVLYWDFPSETFHRFALLLAVSTYTQAVLLGMTVSVGGLTESLVKHSSASLLGYLKSIKGDSAALANFTEALLSIIQQYQKNDRVSIPMLKMLDFLLGSQAFDGLPAELMEQFPVRLLELVKKEISRSGDPNKLMAAADVFCGMLQFPGTACSKSLLQLCVFLCHKYPRIRKTTANKVYEAVLTYDEVAPPESLDEILTILSETKWDEDVEQLRPIRNNLCDLFGIGQPVVIKKTPEQSTSATST</sequence>
<evidence type="ECO:0000256" key="2">
    <source>
        <dbReference type="ARBA" id="ARBA00015003"/>
    </source>
</evidence>
<name>A0AAN9BW70_9CAEN</name>
<reference evidence="7 8" key="1">
    <citation type="submission" date="2024-02" db="EMBL/GenBank/DDBJ databases">
        <title>Chromosome-scale genome assembly of the rough periwinkle Littorina saxatilis.</title>
        <authorList>
            <person name="De Jode A."/>
            <person name="Faria R."/>
            <person name="Formenti G."/>
            <person name="Sims Y."/>
            <person name="Smith T.P."/>
            <person name="Tracey A."/>
            <person name="Wood J.M.D."/>
            <person name="Zagrodzka Z.B."/>
            <person name="Johannesson K."/>
            <person name="Butlin R.K."/>
            <person name="Leder E.H."/>
        </authorList>
    </citation>
    <scope>NUCLEOTIDE SEQUENCE [LARGE SCALE GENOMIC DNA]</scope>
    <source>
        <strain evidence="7">Snail1</strain>
        <tissue evidence="7">Muscle</tissue>
    </source>
</reference>
<dbReference type="AlphaFoldDB" id="A0AAN9BW70"/>
<feature type="compositionally biased region" description="Acidic residues" evidence="4">
    <location>
        <begin position="349"/>
        <end position="359"/>
    </location>
</feature>
<dbReference type="Proteomes" id="UP001374579">
    <property type="component" value="Unassembled WGS sequence"/>
</dbReference>
<feature type="compositionally biased region" description="Polar residues" evidence="4">
    <location>
        <begin position="331"/>
        <end position="347"/>
    </location>
</feature>
<accession>A0AAN9BW70</accession>
<feature type="region of interest" description="Disordered" evidence="4">
    <location>
        <begin position="1"/>
        <end position="25"/>
    </location>
</feature>
<dbReference type="GO" id="GO:0005096">
    <property type="term" value="F:GTPase activator activity"/>
    <property type="evidence" value="ECO:0007669"/>
    <property type="project" value="InterPro"/>
</dbReference>
<dbReference type="EMBL" id="JBAMIC010000002">
    <property type="protein sequence ID" value="KAK7112957.1"/>
    <property type="molecule type" value="Genomic_DNA"/>
</dbReference>
<dbReference type="GO" id="GO:0048487">
    <property type="term" value="F:beta-tubulin binding"/>
    <property type="evidence" value="ECO:0007669"/>
    <property type="project" value="InterPro"/>
</dbReference>
<dbReference type="GO" id="GO:0000226">
    <property type="term" value="P:microtubule cytoskeleton organization"/>
    <property type="evidence" value="ECO:0007669"/>
    <property type="project" value="TreeGrafter"/>
</dbReference>
<dbReference type="InterPro" id="IPR022577">
    <property type="entry name" value="TBCD_C"/>
</dbReference>
<proteinExistence type="inferred from homology"/>